<sequence length="257" mass="25650">QLAACRATSNLRLVQLDGCRNELKDLKAQLDVATRKQGRGGAGRGGTDRRRRGTAATAAAVLAAAGADVATAAATMVAAAAMDDRALFGWEGLGALSGGTDTAGGEAGCVPSAPDLDPGTSGRPDGGCRWQGHEQGQEEGTEDGGLRQAGGARPPSGVSAGGLLPPRQRDGGRGDAAEGEPVPWPEAVKGGLNRKYSGGDRAGPGRIRGPVIGGGNSSSGSNGRTGLAVPLRAAAPLQRGAFKVVKQAEIVDLTSDE</sequence>
<evidence type="ECO:0000313" key="3">
    <source>
        <dbReference type="Proteomes" id="UP001165090"/>
    </source>
</evidence>
<accession>A0ABQ5SAQ7</accession>
<dbReference type="Proteomes" id="UP001165090">
    <property type="component" value="Unassembled WGS sequence"/>
</dbReference>
<feature type="region of interest" description="Disordered" evidence="1">
    <location>
        <begin position="105"/>
        <end position="225"/>
    </location>
</feature>
<organism evidence="2 3">
    <name type="scientific">Volvox africanus</name>
    <dbReference type="NCBI Taxonomy" id="51714"/>
    <lineage>
        <taxon>Eukaryota</taxon>
        <taxon>Viridiplantae</taxon>
        <taxon>Chlorophyta</taxon>
        <taxon>core chlorophytes</taxon>
        <taxon>Chlorophyceae</taxon>
        <taxon>CS clade</taxon>
        <taxon>Chlamydomonadales</taxon>
        <taxon>Volvocaceae</taxon>
        <taxon>Volvox</taxon>
    </lineage>
</organism>
<gene>
    <name evidence="2" type="ORF">VaNZ11_010497</name>
</gene>
<dbReference type="EMBL" id="BSDZ01000035">
    <property type="protein sequence ID" value="GLI66578.1"/>
    <property type="molecule type" value="Genomic_DNA"/>
</dbReference>
<feature type="non-terminal residue" evidence="2">
    <location>
        <position position="1"/>
    </location>
</feature>
<evidence type="ECO:0000313" key="2">
    <source>
        <dbReference type="EMBL" id="GLI66578.1"/>
    </source>
</evidence>
<comment type="caution">
    <text evidence="2">The sequence shown here is derived from an EMBL/GenBank/DDBJ whole genome shotgun (WGS) entry which is preliminary data.</text>
</comment>
<reference evidence="2 3" key="1">
    <citation type="journal article" date="2023" name="IScience">
        <title>Expanded male sex-determining region conserved during the evolution of homothallism in the green alga Volvox.</title>
        <authorList>
            <person name="Yamamoto K."/>
            <person name="Matsuzaki R."/>
            <person name="Mahakham W."/>
            <person name="Heman W."/>
            <person name="Sekimoto H."/>
            <person name="Kawachi M."/>
            <person name="Minakuchi Y."/>
            <person name="Toyoda A."/>
            <person name="Nozaki H."/>
        </authorList>
    </citation>
    <scope>NUCLEOTIDE SEQUENCE [LARGE SCALE GENOMIC DNA]</scope>
    <source>
        <strain evidence="2 3">NIES-4468</strain>
    </source>
</reference>
<evidence type="ECO:0000256" key="1">
    <source>
        <dbReference type="SAM" id="MobiDB-lite"/>
    </source>
</evidence>
<keyword evidence="3" id="KW-1185">Reference proteome</keyword>
<name>A0ABQ5SAQ7_9CHLO</name>
<proteinExistence type="predicted"/>
<protein>
    <submittedName>
        <fullName evidence="2">Uncharacterized protein</fullName>
    </submittedName>
</protein>
<feature type="compositionally biased region" description="Basic and acidic residues" evidence="1">
    <location>
        <begin position="167"/>
        <end position="176"/>
    </location>
</feature>